<dbReference type="Gene3D" id="3.40.50.720">
    <property type="entry name" value="NAD(P)-binding Rossmann-like Domain"/>
    <property type="match status" value="1"/>
</dbReference>
<dbReference type="FunFam" id="3.40.50.720:FF:000702">
    <property type="entry name" value="NADH dehydrogenase (Ubiquinone)"/>
    <property type="match status" value="1"/>
</dbReference>
<keyword evidence="2" id="KW-0413">Isomerase</keyword>
<proteinExistence type="predicted"/>
<dbReference type="SUPFAM" id="SSF51735">
    <property type="entry name" value="NAD(P)-binding Rossmann-fold domains"/>
    <property type="match status" value="1"/>
</dbReference>
<dbReference type="AlphaFoldDB" id="A0A2P2EBY7"/>
<dbReference type="InterPro" id="IPR001509">
    <property type="entry name" value="Epimerase_deHydtase"/>
</dbReference>
<keyword evidence="3" id="KW-1185">Reference proteome</keyword>
<dbReference type="InterPro" id="IPR051207">
    <property type="entry name" value="ComplexI_NDUFA9_subunit"/>
</dbReference>
<reference evidence="2 3" key="1">
    <citation type="journal article" date="2018" name="Genome Announc.">
        <title>Draft Genome Sequence of "Candidatus Phycosocius bacilliformis," an Alphaproteobacterial Ectosymbiont of the Hydrocarbon-Producing Green Alga Botryococcus braunii.</title>
        <authorList>
            <person name="Tanabe Y."/>
            <person name="Yamaguchi H."/>
            <person name="Watanabe M.M."/>
        </authorList>
    </citation>
    <scope>NUCLEOTIDE SEQUENCE [LARGE SCALE GENOMIC DNA]</scope>
    <source>
        <strain evidence="2 3">BOTRYCO-2</strain>
    </source>
</reference>
<feature type="domain" description="NAD-dependent epimerase/dehydratase" evidence="1">
    <location>
        <begin position="6"/>
        <end position="203"/>
    </location>
</feature>
<dbReference type="Proteomes" id="UP000245086">
    <property type="component" value="Unassembled WGS sequence"/>
</dbReference>
<protein>
    <submittedName>
        <fullName evidence="2">N-acetyl-alpha-D-glucosaminyl-diphospho-ditrans, octacis-undecaprenol 4-epimerase</fullName>
        <ecNumber evidence="2">5.1.3.26</ecNumber>
    </submittedName>
</protein>
<accession>A0A2P2EBY7</accession>
<dbReference type="GO" id="GO:0044877">
    <property type="term" value="F:protein-containing complex binding"/>
    <property type="evidence" value="ECO:0007669"/>
    <property type="project" value="TreeGrafter"/>
</dbReference>
<dbReference type="GO" id="GO:0016853">
    <property type="term" value="F:isomerase activity"/>
    <property type="evidence" value="ECO:0007669"/>
    <property type="project" value="UniProtKB-KW"/>
</dbReference>
<dbReference type="RefSeq" id="WP_108985454.1">
    <property type="nucleotide sequence ID" value="NZ_BFBR01000007.1"/>
</dbReference>
<dbReference type="CDD" id="cd05271">
    <property type="entry name" value="NDUFA9_like_SDR_a"/>
    <property type="match status" value="1"/>
</dbReference>
<evidence type="ECO:0000313" key="2">
    <source>
        <dbReference type="EMBL" id="GBF58587.1"/>
    </source>
</evidence>
<evidence type="ECO:0000313" key="3">
    <source>
        <dbReference type="Proteomes" id="UP000245086"/>
    </source>
</evidence>
<dbReference type="PANTHER" id="PTHR12126:SF11">
    <property type="entry name" value="NADH DEHYDROGENASE [UBIQUINONE] 1 ALPHA SUBCOMPLEX SUBUNIT 9, MITOCHONDRIAL"/>
    <property type="match status" value="1"/>
</dbReference>
<dbReference type="OrthoDB" id="9776313at2"/>
<dbReference type="Pfam" id="PF01370">
    <property type="entry name" value="Epimerase"/>
    <property type="match status" value="1"/>
</dbReference>
<organism evidence="2 3">
    <name type="scientific">Candidatus Phycosocius bacilliformis</name>
    <dbReference type="NCBI Taxonomy" id="1445552"/>
    <lineage>
        <taxon>Bacteria</taxon>
        <taxon>Pseudomonadati</taxon>
        <taxon>Pseudomonadota</taxon>
        <taxon>Alphaproteobacteria</taxon>
        <taxon>Caulobacterales</taxon>
        <taxon>Caulobacterales incertae sedis</taxon>
        <taxon>Candidatus Phycosocius</taxon>
    </lineage>
</organism>
<dbReference type="EMBL" id="BFBR01000007">
    <property type="protein sequence ID" value="GBF58587.1"/>
    <property type="molecule type" value="Genomic_DNA"/>
</dbReference>
<dbReference type="InterPro" id="IPR036291">
    <property type="entry name" value="NAD(P)-bd_dom_sf"/>
</dbReference>
<dbReference type="EC" id="5.1.3.26" evidence="2"/>
<dbReference type="PANTHER" id="PTHR12126">
    <property type="entry name" value="NADH-UBIQUINONE OXIDOREDUCTASE 39 KDA SUBUNIT-RELATED"/>
    <property type="match status" value="1"/>
</dbReference>
<sequence length="320" mass="34379">MSNDVIVVFGGSGFVGRYVVRALAKAGKRVRVAMRRPHLGQDLRVMGDVGQIQLVQANVRNADSVARALEGATGVINLVGILYESGKQTFAATQLEGAQIVAAQAAKAGITRFVHMSALGADPASASKYGRTKGEAEKAVLDLVPQATILRPSIIFGAEDNFFNQFAAMARVTPALPLIGGGQTRFQPVYVGDVAEAVVAGLDCGGGVFELGGPRVYSFKDLLSFILKEIERPRLFAPLPFFVAQPLGAVMNTLFKLYPFAGPPLTDDQVIMLKTDNIVSGNANTLKELGVTKLESIESIVPTYLYRFKPYGQFQVKRRT</sequence>
<evidence type="ECO:0000259" key="1">
    <source>
        <dbReference type="Pfam" id="PF01370"/>
    </source>
</evidence>
<name>A0A2P2EBY7_9PROT</name>
<comment type="caution">
    <text evidence="2">The sequence shown here is derived from an EMBL/GenBank/DDBJ whole genome shotgun (WGS) entry which is preliminary data.</text>
</comment>
<gene>
    <name evidence="2" type="primary">gnu</name>
    <name evidence="2" type="ORF">PbB2_02273</name>
</gene>